<organism evidence="3 4">
    <name type="scientific">Labilithrix luteola</name>
    <dbReference type="NCBI Taxonomy" id="1391654"/>
    <lineage>
        <taxon>Bacteria</taxon>
        <taxon>Pseudomonadati</taxon>
        <taxon>Myxococcota</taxon>
        <taxon>Polyangia</taxon>
        <taxon>Polyangiales</taxon>
        <taxon>Labilitrichaceae</taxon>
        <taxon>Labilithrix</taxon>
    </lineage>
</organism>
<dbReference type="EMBL" id="CP012333">
    <property type="protein sequence ID" value="AKU94893.1"/>
    <property type="molecule type" value="Genomic_DNA"/>
</dbReference>
<feature type="region of interest" description="Disordered" evidence="1">
    <location>
        <begin position="29"/>
        <end position="59"/>
    </location>
</feature>
<keyword evidence="4" id="KW-1185">Reference proteome</keyword>
<dbReference type="STRING" id="1391654.AKJ09_01557"/>
<keyword evidence="2" id="KW-0732">Signal</keyword>
<protein>
    <recommendedName>
        <fullName evidence="5">Type IV fimbrial biogenesis protein PilY1</fullName>
    </recommendedName>
</protein>
<proteinExistence type="predicted"/>
<evidence type="ECO:0000313" key="4">
    <source>
        <dbReference type="Proteomes" id="UP000064967"/>
    </source>
</evidence>
<evidence type="ECO:0000313" key="3">
    <source>
        <dbReference type="EMBL" id="AKU94893.1"/>
    </source>
</evidence>
<name>A0A0K1PMY8_9BACT</name>
<dbReference type="Proteomes" id="UP000064967">
    <property type="component" value="Chromosome"/>
</dbReference>
<dbReference type="RefSeq" id="WP_146646429.1">
    <property type="nucleotide sequence ID" value="NZ_CP012333.1"/>
</dbReference>
<feature type="compositionally biased region" description="Low complexity" evidence="1">
    <location>
        <begin position="44"/>
        <end position="58"/>
    </location>
</feature>
<dbReference type="OrthoDB" id="8093255at2"/>
<sequence length="404" mass="42610">MNRRLALAGVLGVFAACFVIACAQGNEPTPAPVAESPSLDAGSDSATLPADATPAPDSGVVELPRCSADDWCYTDLPRPESFDAGGPAANPSPVVLPLSSVWVAADHRAWSADALGRVLLWDGSRWRGVFVAPGSVRSVWGTSSTDVWLAGDFGLLHGTGDRPDSLAFTPITTPTARPIMRVWGTSASDIWILADGTNGVFHLTAATANDSSPFAPVVLPGGDAGASRILTGVWGTASNTWLAGMEYQSCAPPDCTSRSTVVAFERTAGSDEWTSMTMPVPSVTGVIGGVSTTQGQLVALQATQLNTALAARIINGTWTSELVEDYGQARSMWGQKSDDIWLVGYFGVVRHFDGSQWQVSRVTRSPYLPLVNHLNAIDAFVDPSGEQDMWIVGNDVALHRTAKP</sequence>
<dbReference type="KEGG" id="llu:AKJ09_01557"/>
<reference evidence="3 4" key="1">
    <citation type="submission" date="2015-08" db="EMBL/GenBank/DDBJ databases">
        <authorList>
            <person name="Babu N.S."/>
            <person name="Beckwith C.J."/>
            <person name="Beseler K.G."/>
            <person name="Brison A."/>
            <person name="Carone J.V."/>
            <person name="Caskin T.P."/>
            <person name="Diamond M."/>
            <person name="Durham M.E."/>
            <person name="Foxe J.M."/>
            <person name="Go M."/>
            <person name="Henderson B.A."/>
            <person name="Jones I.B."/>
            <person name="McGettigan J.A."/>
            <person name="Micheletti S.J."/>
            <person name="Nasrallah M.E."/>
            <person name="Ortiz D."/>
            <person name="Piller C.R."/>
            <person name="Privatt S.R."/>
            <person name="Schneider S.L."/>
            <person name="Sharp S."/>
            <person name="Smith T.C."/>
            <person name="Stanton J.D."/>
            <person name="Ullery H.E."/>
            <person name="Wilson R.J."/>
            <person name="Serrano M.G."/>
            <person name="Buck G."/>
            <person name="Lee V."/>
            <person name="Wang Y."/>
            <person name="Carvalho R."/>
            <person name="Voegtly L."/>
            <person name="Shi R."/>
            <person name="Duckworth R."/>
            <person name="Johnson A."/>
            <person name="Loviza R."/>
            <person name="Walstead R."/>
            <person name="Shah Z."/>
            <person name="Kiflezghi M."/>
            <person name="Wade K."/>
            <person name="Ball S.L."/>
            <person name="Bradley K.W."/>
            <person name="Asai D.J."/>
            <person name="Bowman C.A."/>
            <person name="Russell D.A."/>
            <person name="Pope W.H."/>
            <person name="Jacobs-Sera D."/>
            <person name="Hendrix R.W."/>
            <person name="Hatfull G.F."/>
        </authorList>
    </citation>
    <scope>NUCLEOTIDE SEQUENCE [LARGE SCALE GENOMIC DNA]</scope>
    <source>
        <strain evidence="3 4">DSM 27648</strain>
    </source>
</reference>
<evidence type="ECO:0008006" key="5">
    <source>
        <dbReference type="Google" id="ProtNLM"/>
    </source>
</evidence>
<evidence type="ECO:0000256" key="1">
    <source>
        <dbReference type="SAM" id="MobiDB-lite"/>
    </source>
</evidence>
<gene>
    <name evidence="3" type="ORF">AKJ09_01557</name>
</gene>
<feature type="signal peptide" evidence="2">
    <location>
        <begin position="1"/>
        <end position="23"/>
    </location>
</feature>
<feature type="chain" id="PRO_5005465712" description="Type IV fimbrial biogenesis protein PilY1" evidence="2">
    <location>
        <begin position="24"/>
        <end position="404"/>
    </location>
</feature>
<dbReference type="PROSITE" id="PS51257">
    <property type="entry name" value="PROKAR_LIPOPROTEIN"/>
    <property type="match status" value="1"/>
</dbReference>
<dbReference type="AlphaFoldDB" id="A0A0K1PMY8"/>
<accession>A0A0K1PMY8</accession>
<evidence type="ECO:0000256" key="2">
    <source>
        <dbReference type="SAM" id="SignalP"/>
    </source>
</evidence>